<gene>
    <name evidence="3" type="ORF">KSB_52810</name>
</gene>
<comment type="caution">
    <text evidence="3">The sequence shown here is derived from an EMBL/GenBank/DDBJ whole genome shotgun (WGS) entry which is preliminary data.</text>
</comment>
<dbReference type="InterPro" id="IPR041644">
    <property type="entry name" value="GNAT_C"/>
</dbReference>
<dbReference type="Proteomes" id="UP000654345">
    <property type="component" value="Unassembled WGS sequence"/>
</dbReference>
<proteinExistence type="predicted"/>
<feature type="domain" description="N-acyltransferase N-terminal" evidence="1">
    <location>
        <begin position="45"/>
        <end position="177"/>
    </location>
</feature>
<evidence type="ECO:0000313" key="4">
    <source>
        <dbReference type="Proteomes" id="UP000654345"/>
    </source>
</evidence>
<sequence length="344" mass="39464">MNWLDLNAEAVSTGLGLGEEFAPWLAELERIGAPTLPASLPDEHEIDELFARLCITPEAGEELRANWPSPERNPELWWLLQHCHRQLVTLMGRSDISLYGQWHRLPSHLGALGRLFFIYVYLATVPAVRQWHQERDIEDAVSWATLADLGEHIAIHRRVYGNAGLYSHIWLTLHFRGIIYRLGRLQFELWRFSPKWPIYDEANSDSLPEPKPFPEAPALSIHIPESGGSIDPAACDASLAWAREFFARHFPEKQYLFARCNSWLLDPQLADYLPPTANIVRFQRHFHLVTGGEIGDEDVIWFVFRQDGTPSVDQLPTRTTLEKAVVEHLQAGKHWEMRSGWATL</sequence>
<accession>A0ABQ3UVU1</accession>
<dbReference type="RefSeq" id="WP_201373266.1">
    <property type="nucleotide sequence ID" value="NZ_BNJG01000002.1"/>
</dbReference>
<evidence type="ECO:0000259" key="2">
    <source>
        <dbReference type="Pfam" id="PF18164"/>
    </source>
</evidence>
<keyword evidence="4" id="KW-1185">Reference proteome</keyword>
<evidence type="ECO:0000259" key="1">
    <source>
        <dbReference type="Pfam" id="PF18082"/>
    </source>
</evidence>
<evidence type="ECO:0000313" key="3">
    <source>
        <dbReference type="EMBL" id="GHO56806.1"/>
    </source>
</evidence>
<dbReference type="Pfam" id="PF18082">
    <property type="entry name" value="NAT_N"/>
    <property type="match status" value="1"/>
</dbReference>
<feature type="domain" description="GNAT-like C-terminal" evidence="2">
    <location>
        <begin position="179"/>
        <end position="341"/>
    </location>
</feature>
<dbReference type="Pfam" id="PF18164">
    <property type="entry name" value="GNAT_C"/>
    <property type="match status" value="1"/>
</dbReference>
<organism evidence="3 4">
    <name type="scientific">Ktedonobacter robiniae</name>
    <dbReference type="NCBI Taxonomy" id="2778365"/>
    <lineage>
        <taxon>Bacteria</taxon>
        <taxon>Bacillati</taxon>
        <taxon>Chloroflexota</taxon>
        <taxon>Ktedonobacteria</taxon>
        <taxon>Ktedonobacterales</taxon>
        <taxon>Ktedonobacteraceae</taxon>
        <taxon>Ktedonobacter</taxon>
    </lineage>
</organism>
<dbReference type="Gene3D" id="3.40.630.120">
    <property type="match status" value="1"/>
</dbReference>
<name>A0ABQ3UVU1_9CHLR</name>
<evidence type="ECO:0008006" key="5">
    <source>
        <dbReference type="Google" id="ProtNLM"/>
    </source>
</evidence>
<dbReference type="EMBL" id="BNJG01000002">
    <property type="protein sequence ID" value="GHO56806.1"/>
    <property type="molecule type" value="Genomic_DNA"/>
</dbReference>
<dbReference type="InterPro" id="IPR041273">
    <property type="entry name" value="NAT_N"/>
</dbReference>
<protein>
    <recommendedName>
        <fullName evidence="5">DUF5596 domain-containing protein</fullName>
    </recommendedName>
</protein>
<reference evidence="3 4" key="1">
    <citation type="journal article" date="2021" name="Int. J. Syst. Evol. Microbiol.">
        <title>Reticulibacter mediterranei gen. nov., sp. nov., within the new family Reticulibacteraceae fam. nov., and Ktedonospora formicarum gen. nov., sp. nov., Ktedonobacter robiniae sp. nov., Dictyobacter formicarum sp. nov. and Dictyobacter arantiisoli sp. nov., belonging to the class Ktedonobacteria.</title>
        <authorList>
            <person name="Yabe S."/>
            <person name="Zheng Y."/>
            <person name="Wang C.M."/>
            <person name="Sakai Y."/>
            <person name="Abe K."/>
            <person name="Yokota A."/>
            <person name="Donadio S."/>
            <person name="Cavaletti L."/>
            <person name="Monciardini P."/>
        </authorList>
    </citation>
    <scope>NUCLEOTIDE SEQUENCE [LARGE SCALE GENOMIC DNA]</scope>
    <source>
        <strain evidence="3 4">SOSP1-30</strain>
    </source>
</reference>